<dbReference type="AlphaFoldDB" id="A0A3M7DQT6"/>
<sequence length="95" mass="10373">MIAKTVKVSTAAKRAFGDPALIPPVYFKSIEQVASSQGFGHSLPSEELFLKKRDSVLEKLDSPKSPPAKTFFAPPKPELTRQIKPGPVPIPCTRE</sequence>
<comment type="caution">
    <text evidence="2">The sequence shown here is derived from an EMBL/GenBank/DDBJ whole genome shotgun (WGS) entry which is preliminary data.</text>
</comment>
<reference evidence="2 3" key="1">
    <citation type="journal article" date="2018" name="BMC Genomics">
        <title>Genomic evidence for intraspecific hybridization in a clonal and extremely halotolerant yeast.</title>
        <authorList>
            <person name="Gostincar C."/>
            <person name="Stajich J.E."/>
            <person name="Zupancic J."/>
            <person name="Zalar P."/>
            <person name="Gunde-Cimerman N."/>
        </authorList>
    </citation>
    <scope>NUCLEOTIDE SEQUENCE [LARGE SCALE GENOMIC DNA]</scope>
    <source>
        <strain evidence="2 3">EXF-2682</strain>
    </source>
</reference>
<feature type="compositionally biased region" description="Pro residues" evidence="1">
    <location>
        <begin position="86"/>
        <end position="95"/>
    </location>
</feature>
<organism evidence="2 3">
    <name type="scientific">Hortaea werneckii</name>
    <name type="common">Black yeast</name>
    <name type="synonym">Cladosporium werneckii</name>
    <dbReference type="NCBI Taxonomy" id="91943"/>
    <lineage>
        <taxon>Eukaryota</taxon>
        <taxon>Fungi</taxon>
        <taxon>Dikarya</taxon>
        <taxon>Ascomycota</taxon>
        <taxon>Pezizomycotina</taxon>
        <taxon>Dothideomycetes</taxon>
        <taxon>Dothideomycetidae</taxon>
        <taxon>Mycosphaerellales</taxon>
        <taxon>Teratosphaeriaceae</taxon>
        <taxon>Hortaea</taxon>
    </lineage>
</organism>
<gene>
    <name evidence="2" type="ORF">D0863_08250</name>
</gene>
<dbReference type="EMBL" id="QWIP01000299">
    <property type="protein sequence ID" value="RMY66718.1"/>
    <property type="molecule type" value="Genomic_DNA"/>
</dbReference>
<protein>
    <submittedName>
        <fullName evidence="2">Uncharacterized protein</fullName>
    </submittedName>
</protein>
<evidence type="ECO:0000256" key="1">
    <source>
        <dbReference type="SAM" id="MobiDB-lite"/>
    </source>
</evidence>
<evidence type="ECO:0000313" key="2">
    <source>
        <dbReference type="EMBL" id="RMY66718.1"/>
    </source>
</evidence>
<dbReference type="Proteomes" id="UP000269276">
    <property type="component" value="Unassembled WGS sequence"/>
</dbReference>
<evidence type="ECO:0000313" key="3">
    <source>
        <dbReference type="Proteomes" id="UP000269276"/>
    </source>
</evidence>
<name>A0A3M7DQT6_HORWE</name>
<feature type="region of interest" description="Disordered" evidence="1">
    <location>
        <begin position="59"/>
        <end position="95"/>
    </location>
</feature>
<proteinExistence type="predicted"/>
<accession>A0A3M7DQT6</accession>